<evidence type="ECO:0000256" key="2">
    <source>
        <dbReference type="ARBA" id="ARBA00022649"/>
    </source>
</evidence>
<evidence type="ECO:0000256" key="7">
    <source>
        <dbReference type="ARBA" id="ARBA00038093"/>
    </source>
</evidence>
<feature type="domain" description="PIN" evidence="8">
    <location>
        <begin position="3"/>
        <end position="128"/>
    </location>
</feature>
<comment type="similarity">
    <text evidence="7">Belongs to the PINc/VapC protein family.</text>
</comment>
<dbReference type="CDD" id="cd18746">
    <property type="entry name" value="PIN_VapC4-5_FitB-like"/>
    <property type="match status" value="1"/>
</dbReference>
<keyword evidence="4" id="KW-0479">Metal-binding</keyword>
<keyword evidence="6" id="KW-0460">Magnesium</keyword>
<dbReference type="PANTHER" id="PTHR33653">
    <property type="entry name" value="RIBONUCLEASE VAPC2"/>
    <property type="match status" value="1"/>
</dbReference>
<dbReference type="GO" id="GO:0004518">
    <property type="term" value="F:nuclease activity"/>
    <property type="evidence" value="ECO:0007669"/>
    <property type="project" value="UniProtKB-KW"/>
</dbReference>
<dbReference type="InterPro" id="IPR029060">
    <property type="entry name" value="PIN-like_dom_sf"/>
</dbReference>
<dbReference type="EMBL" id="CP099959">
    <property type="protein sequence ID" value="XCC57174.1"/>
    <property type="molecule type" value="Genomic_DNA"/>
</dbReference>
<evidence type="ECO:0000256" key="5">
    <source>
        <dbReference type="ARBA" id="ARBA00022801"/>
    </source>
</evidence>
<reference evidence="9" key="1">
    <citation type="submission" date="2022-06" db="EMBL/GenBank/DDBJ databases">
        <title>New Polynucleobacter species.</title>
        <authorList>
            <person name="Hahn M.W."/>
        </authorList>
    </citation>
    <scope>NUCLEOTIDE SEQUENCE</scope>
    <source>
        <strain evidence="9">UK-FUSCHL-C3</strain>
    </source>
</reference>
<evidence type="ECO:0000313" key="9">
    <source>
        <dbReference type="EMBL" id="XCC57174.1"/>
    </source>
</evidence>
<evidence type="ECO:0000259" key="8">
    <source>
        <dbReference type="Pfam" id="PF01850"/>
    </source>
</evidence>
<dbReference type="PANTHER" id="PTHR33653:SF1">
    <property type="entry name" value="RIBONUCLEASE VAPC2"/>
    <property type="match status" value="1"/>
</dbReference>
<dbReference type="InterPro" id="IPR050556">
    <property type="entry name" value="Type_II_TA_system_RNase"/>
</dbReference>
<dbReference type="SUPFAM" id="SSF88723">
    <property type="entry name" value="PIN domain-like"/>
    <property type="match status" value="1"/>
</dbReference>
<dbReference type="Pfam" id="PF01850">
    <property type="entry name" value="PIN"/>
    <property type="match status" value="1"/>
</dbReference>
<organism evidence="9">
    <name type="scientific">Polynucleobacter sp. UK-FUSCHL-C3</name>
    <dbReference type="NCBI Taxonomy" id="2955208"/>
    <lineage>
        <taxon>Bacteria</taxon>
        <taxon>Pseudomonadati</taxon>
        <taxon>Pseudomonadota</taxon>
        <taxon>Betaproteobacteria</taxon>
        <taxon>Burkholderiales</taxon>
        <taxon>Burkholderiaceae</taxon>
        <taxon>Polynucleobacter</taxon>
    </lineage>
</organism>
<evidence type="ECO:0000256" key="6">
    <source>
        <dbReference type="ARBA" id="ARBA00022842"/>
    </source>
</evidence>
<evidence type="ECO:0000256" key="1">
    <source>
        <dbReference type="ARBA" id="ARBA00001946"/>
    </source>
</evidence>
<name>A0AAU8A0M6_9BURK</name>
<dbReference type="GO" id="GO:0016787">
    <property type="term" value="F:hydrolase activity"/>
    <property type="evidence" value="ECO:0007669"/>
    <property type="project" value="UniProtKB-KW"/>
</dbReference>
<gene>
    <name evidence="9" type="ORF">NKE59_06675</name>
</gene>
<keyword evidence="5" id="KW-0378">Hydrolase</keyword>
<dbReference type="AlphaFoldDB" id="A0AAU8A0M6"/>
<proteinExistence type="inferred from homology"/>
<comment type="cofactor">
    <cofactor evidence="1">
        <name>Mg(2+)</name>
        <dbReference type="ChEBI" id="CHEBI:18420"/>
    </cofactor>
</comment>
<sequence length="138" mass="15934">MFLLDTNVISEFRKTSESGINPRVKEWAETKMPSTMFLSVITILEIELGILRLERRDKKQSQVLRKWLMQFVLPAFVDRILPINTLIIIRCASLHIPNPSSDRDAMIAATAIEHRLTLVSRNTVDFDSTKVKLINPWE</sequence>
<dbReference type="GO" id="GO:0046872">
    <property type="term" value="F:metal ion binding"/>
    <property type="evidence" value="ECO:0007669"/>
    <property type="project" value="UniProtKB-KW"/>
</dbReference>
<dbReference type="InterPro" id="IPR002716">
    <property type="entry name" value="PIN_dom"/>
</dbReference>
<dbReference type="Gene3D" id="3.40.50.1010">
    <property type="entry name" value="5'-nuclease"/>
    <property type="match status" value="1"/>
</dbReference>
<evidence type="ECO:0000256" key="4">
    <source>
        <dbReference type="ARBA" id="ARBA00022723"/>
    </source>
</evidence>
<keyword evidence="2" id="KW-1277">Toxin-antitoxin system</keyword>
<dbReference type="RefSeq" id="WP_353438204.1">
    <property type="nucleotide sequence ID" value="NZ_CP099959.1"/>
</dbReference>
<keyword evidence="3" id="KW-0540">Nuclease</keyword>
<accession>A0AAU8A0M6</accession>
<protein>
    <submittedName>
        <fullName evidence="9">Type II toxin-antitoxin system VapC family toxin</fullName>
    </submittedName>
</protein>
<evidence type="ECO:0000256" key="3">
    <source>
        <dbReference type="ARBA" id="ARBA00022722"/>
    </source>
</evidence>